<dbReference type="Proteomes" id="UP001161247">
    <property type="component" value="Chromosome 5"/>
</dbReference>
<name>A0AAV1DGH5_OLDCO</name>
<sequence>MKFVEAKCSWCGIEDESDRHLVFECHWVKNIWKDELLDVKIYSKASGFLDWLWMKSYEQCRLEEIAAVLWLIWKSRYRGIRRDPRMITTLAKQIVEEFKLFNGKNEVVKEDHNLTWKTPP</sequence>
<organism evidence="1 2">
    <name type="scientific">Oldenlandia corymbosa var. corymbosa</name>
    <dbReference type="NCBI Taxonomy" id="529605"/>
    <lineage>
        <taxon>Eukaryota</taxon>
        <taxon>Viridiplantae</taxon>
        <taxon>Streptophyta</taxon>
        <taxon>Embryophyta</taxon>
        <taxon>Tracheophyta</taxon>
        <taxon>Spermatophyta</taxon>
        <taxon>Magnoliopsida</taxon>
        <taxon>eudicotyledons</taxon>
        <taxon>Gunneridae</taxon>
        <taxon>Pentapetalae</taxon>
        <taxon>asterids</taxon>
        <taxon>lamiids</taxon>
        <taxon>Gentianales</taxon>
        <taxon>Rubiaceae</taxon>
        <taxon>Rubioideae</taxon>
        <taxon>Spermacoceae</taxon>
        <taxon>Hedyotis-Oldenlandia complex</taxon>
        <taxon>Oldenlandia</taxon>
    </lineage>
</organism>
<evidence type="ECO:0000313" key="1">
    <source>
        <dbReference type="EMBL" id="CAI9106793.1"/>
    </source>
</evidence>
<keyword evidence="2" id="KW-1185">Reference proteome</keyword>
<evidence type="ECO:0000313" key="2">
    <source>
        <dbReference type="Proteomes" id="UP001161247"/>
    </source>
</evidence>
<dbReference type="AlphaFoldDB" id="A0AAV1DGH5"/>
<accession>A0AAV1DGH5</accession>
<protein>
    <submittedName>
        <fullName evidence="1">OLC1v1006012C1</fullName>
    </submittedName>
</protein>
<gene>
    <name evidence="1" type="ORF">OLC1_LOCUS15240</name>
</gene>
<proteinExistence type="predicted"/>
<reference evidence="1" key="1">
    <citation type="submission" date="2023-03" db="EMBL/GenBank/DDBJ databases">
        <authorList>
            <person name="Julca I."/>
        </authorList>
    </citation>
    <scope>NUCLEOTIDE SEQUENCE</scope>
</reference>
<dbReference type="EMBL" id="OX459122">
    <property type="protein sequence ID" value="CAI9106793.1"/>
    <property type="molecule type" value="Genomic_DNA"/>
</dbReference>